<dbReference type="AlphaFoldDB" id="A0A6C0K4G9"/>
<proteinExistence type="predicted"/>
<reference evidence="2" key="1">
    <citation type="journal article" date="2020" name="Nature">
        <title>Giant virus diversity and host interactions through global metagenomics.</title>
        <authorList>
            <person name="Schulz F."/>
            <person name="Roux S."/>
            <person name="Paez-Espino D."/>
            <person name="Jungbluth S."/>
            <person name="Walsh D.A."/>
            <person name="Denef V.J."/>
            <person name="McMahon K.D."/>
            <person name="Konstantinidis K.T."/>
            <person name="Eloe-Fadrosh E.A."/>
            <person name="Kyrpides N.C."/>
            <person name="Woyke T."/>
        </authorList>
    </citation>
    <scope>NUCLEOTIDE SEQUENCE</scope>
    <source>
        <strain evidence="2">GVMAG-S-1101169-75</strain>
    </source>
</reference>
<protein>
    <submittedName>
        <fullName evidence="2">Uncharacterized protein</fullName>
    </submittedName>
</protein>
<sequence>MVRSSVLSNKKKRKSIMHNRQSTIDNQEFFFPSVEKKKRFDKNVSEIF</sequence>
<evidence type="ECO:0000256" key="1">
    <source>
        <dbReference type="SAM" id="MobiDB-lite"/>
    </source>
</evidence>
<feature type="region of interest" description="Disordered" evidence="1">
    <location>
        <begin position="1"/>
        <end position="20"/>
    </location>
</feature>
<accession>A0A6C0K4G9</accession>
<name>A0A6C0K4G9_9ZZZZ</name>
<evidence type="ECO:0000313" key="2">
    <source>
        <dbReference type="EMBL" id="QHU11700.1"/>
    </source>
</evidence>
<organism evidence="2">
    <name type="scientific">viral metagenome</name>
    <dbReference type="NCBI Taxonomy" id="1070528"/>
    <lineage>
        <taxon>unclassified sequences</taxon>
        <taxon>metagenomes</taxon>
        <taxon>organismal metagenomes</taxon>
    </lineage>
</organism>
<dbReference type="EMBL" id="MN740788">
    <property type="protein sequence ID" value="QHU11700.1"/>
    <property type="molecule type" value="Genomic_DNA"/>
</dbReference>